<dbReference type="NCBIfam" id="NF000930">
    <property type="entry name" value="PRK00092.2-2"/>
    <property type="match status" value="1"/>
</dbReference>
<keyword evidence="6" id="KW-1185">Reference proteome</keyword>
<reference evidence="5 6" key="1">
    <citation type="submission" date="2019-01" db="EMBL/GenBank/DDBJ databases">
        <authorList>
            <person name="Ruckert C."/>
            <person name="Busche T."/>
            <person name="Kalinowski J."/>
        </authorList>
    </citation>
    <scope>NUCLEOTIDE SEQUENCE [LARGE SCALE GENOMIC DNA]</scope>
    <source>
        <strain evidence="5 6">136/3</strain>
    </source>
</reference>
<dbReference type="HAMAP" id="MF_01077">
    <property type="entry name" value="RimP"/>
    <property type="match status" value="1"/>
</dbReference>
<evidence type="ECO:0000256" key="3">
    <source>
        <dbReference type="HAMAP-Rule" id="MF_01077"/>
    </source>
</evidence>
<gene>
    <name evidence="3 5" type="primary">rimP</name>
    <name evidence="5" type="ORF">CPELA_04480</name>
</gene>
<comment type="similarity">
    <text evidence="3">Belongs to the RimP family.</text>
</comment>
<evidence type="ECO:0000256" key="2">
    <source>
        <dbReference type="ARBA" id="ARBA00022517"/>
    </source>
</evidence>
<dbReference type="KEGG" id="cpeg:CPELA_04480"/>
<dbReference type="GO" id="GO:0005829">
    <property type="term" value="C:cytosol"/>
    <property type="evidence" value="ECO:0007669"/>
    <property type="project" value="TreeGrafter"/>
</dbReference>
<dbReference type="InterPro" id="IPR035956">
    <property type="entry name" value="RimP_N_sf"/>
</dbReference>
<comment type="function">
    <text evidence="3">Required for maturation of 30S ribosomal subunits.</text>
</comment>
<comment type="subcellular location">
    <subcellularLocation>
        <location evidence="3">Cytoplasm</location>
    </subcellularLocation>
</comment>
<dbReference type="InterPro" id="IPR028989">
    <property type="entry name" value="RimP_N"/>
</dbReference>
<dbReference type="PANTHER" id="PTHR33867">
    <property type="entry name" value="RIBOSOME MATURATION FACTOR RIMP"/>
    <property type="match status" value="1"/>
</dbReference>
<dbReference type="Proteomes" id="UP000288929">
    <property type="component" value="Chromosome"/>
</dbReference>
<dbReference type="InterPro" id="IPR003728">
    <property type="entry name" value="Ribosome_maturation_RimP"/>
</dbReference>
<organism evidence="5 6">
    <name type="scientific">Corynebacterium pelargi</name>
    <dbReference type="NCBI Taxonomy" id="1471400"/>
    <lineage>
        <taxon>Bacteria</taxon>
        <taxon>Bacillati</taxon>
        <taxon>Actinomycetota</taxon>
        <taxon>Actinomycetes</taxon>
        <taxon>Mycobacteriales</taxon>
        <taxon>Corynebacteriaceae</taxon>
        <taxon>Corynebacterium</taxon>
    </lineage>
</organism>
<accession>A0A410W894</accession>
<dbReference type="GO" id="GO:0000028">
    <property type="term" value="P:ribosomal small subunit assembly"/>
    <property type="evidence" value="ECO:0007669"/>
    <property type="project" value="TreeGrafter"/>
</dbReference>
<dbReference type="Gene3D" id="3.30.300.70">
    <property type="entry name" value="RimP-like superfamily, N-terminal"/>
    <property type="match status" value="1"/>
</dbReference>
<dbReference type="SUPFAM" id="SSF75420">
    <property type="entry name" value="YhbC-like, N-terminal domain"/>
    <property type="match status" value="1"/>
</dbReference>
<keyword evidence="2 3" id="KW-0690">Ribosome biogenesis</keyword>
<dbReference type="PANTHER" id="PTHR33867:SF1">
    <property type="entry name" value="RIBOSOME MATURATION FACTOR RIMP"/>
    <property type="match status" value="1"/>
</dbReference>
<evidence type="ECO:0000259" key="4">
    <source>
        <dbReference type="Pfam" id="PF02576"/>
    </source>
</evidence>
<dbReference type="Pfam" id="PF02576">
    <property type="entry name" value="RimP_N"/>
    <property type="match status" value="1"/>
</dbReference>
<feature type="domain" description="Ribosome maturation factor RimP N-terminal" evidence="4">
    <location>
        <begin position="1"/>
        <end position="78"/>
    </location>
</feature>
<dbReference type="GO" id="GO:0006412">
    <property type="term" value="P:translation"/>
    <property type="evidence" value="ECO:0007669"/>
    <property type="project" value="TreeGrafter"/>
</dbReference>
<protein>
    <recommendedName>
        <fullName evidence="3">Ribosome maturation factor RimP</fullName>
    </recommendedName>
</protein>
<sequence length="173" mass="19328">MVQPIADRLRLDVEAVKVNKAGKKSSVTVMLDGDTSPDLDTLEVASQEISELFDAAEAEGSANFGAGYTLEVTTPGVERPLRLPRHWRRNRGRLVAIHVDGKKEIWRVGALNEEENHVVVVRKVGKNLEVDTLALAKHPEAVVEIEFAQAPEDQMALVRYSYDEAIQWREDTK</sequence>
<evidence type="ECO:0000313" key="6">
    <source>
        <dbReference type="Proteomes" id="UP000288929"/>
    </source>
</evidence>
<dbReference type="AlphaFoldDB" id="A0A410W894"/>
<keyword evidence="1 3" id="KW-0963">Cytoplasm</keyword>
<evidence type="ECO:0000313" key="5">
    <source>
        <dbReference type="EMBL" id="QAU52175.1"/>
    </source>
</evidence>
<evidence type="ECO:0000256" key="1">
    <source>
        <dbReference type="ARBA" id="ARBA00022490"/>
    </source>
</evidence>
<dbReference type="EMBL" id="CP035299">
    <property type="protein sequence ID" value="QAU52175.1"/>
    <property type="molecule type" value="Genomic_DNA"/>
</dbReference>
<name>A0A410W894_9CORY</name>
<proteinExistence type="inferred from homology"/>